<dbReference type="InterPro" id="IPR014748">
    <property type="entry name" value="Enoyl-CoA_hydra_C"/>
</dbReference>
<evidence type="ECO:0000313" key="3">
    <source>
        <dbReference type="EMBL" id="TDO02868.1"/>
    </source>
</evidence>
<evidence type="ECO:0000256" key="2">
    <source>
        <dbReference type="RuleBase" id="RU003707"/>
    </source>
</evidence>
<dbReference type="InterPro" id="IPR001753">
    <property type="entry name" value="Enoyl-CoA_hydra/iso"/>
</dbReference>
<dbReference type="OrthoDB" id="9775794at2"/>
<dbReference type="Gene3D" id="1.10.12.10">
    <property type="entry name" value="Lyase 2-enoyl-coa Hydratase, Chain A, domain 2"/>
    <property type="match status" value="1"/>
</dbReference>
<name>A0A4R6H540_9GAMM</name>
<dbReference type="EMBL" id="SNWH01000019">
    <property type="protein sequence ID" value="TDO02868.1"/>
    <property type="molecule type" value="Genomic_DNA"/>
</dbReference>
<evidence type="ECO:0000256" key="1">
    <source>
        <dbReference type="ARBA" id="ARBA00005254"/>
    </source>
</evidence>
<dbReference type="Pfam" id="PF00378">
    <property type="entry name" value="ECH_1"/>
    <property type="match status" value="1"/>
</dbReference>
<accession>A0A4R6H540</accession>
<comment type="caution">
    <text evidence="3">The sequence shown here is derived from an EMBL/GenBank/DDBJ whole genome shotgun (WGS) entry which is preliminary data.</text>
</comment>
<dbReference type="InterPro" id="IPR018376">
    <property type="entry name" value="Enoyl-CoA_hyd/isom_CS"/>
</dbReference>
<evidence type="ECO:0000313" key="4">
    <source>
        <dbReference type="Proteomes" id="UP000295150"/>
    </source>
</evidence>
<dbReference type="CDD" id="cd06558">
    <property type="entry name" value="crotonase-like"/>
    <property type="match status" value="1"/>
</dbReference>
<proteinExistence type="inferred from homology"/>
<dbReference type="Gene3D" id="3.90.226.10">
    <property type="entry name" value="2-enoyl-CoA Hydratase, Chain A, domain 1"/>
    <property type="match status" value="1"/>
</dbReference>
<dbReference type="SUPFAM" id="SSF52096">
    <property type="entry name" value="ClpP/crotonase"/>
    <property type="match status" value="1"/>
</dbReference>
<sequence>MKHVEINESGGALWVILNRPEVRNAFSSEMRESLKEALTKADSDESIRCVVIKGAGGNFISGGDLKKFAELIERPSCEVKHSFYNRVQDLNQLIMMVMSLKKPVVACVEGSVAGAGVSLALACDLVVASDNAKFIISYSKVGASPDGGLSFSLPRAVGIKKYMELVLLGGSISASEAMDYGLVNFVFDDAEVSGKTEELVSRLCNGPTYAFGKVKSLSAYSESSSLVEQLHHEAVAFSECASTDDFREGVSSFLEKRKANFLGL</sequence>
<dbReference type="RefSeq" id="WP_133483975.1">
    <property type="nucleotide sequence ID" value="NZ_SNWH01000019.1"/>
</dbReference>
<dbReference type="PANTHER" id="PTHR43802:SF1">
    <property type="entry name" value="IP11341P-RELATED"/>
    <property type="match status" value="1"/>
</dbReference>
<dbReference type="AlphaFoldDB" id="A0A4R6H540"/>
<gene>
    <name evidence="3" type="ORF">DFO68_11935</name>
</gene>
<dbReference type="PROSITE" id="PS00166">
    <property type="entry name" value="ENOYL_COA_HYDRATASE"/>
    <property type="match status" value="1"/>
</dbReference>
<comment type="similarity">
    <text evidence="1 2">Belongs to the enoyl-CoA hydratase/isomerase family.</text>
</comment>
<dbReference type="InterPro" id="IPR029045">
    <property type="entry name" value="ClpP/crotonase-like_dom_sf"/>
</dbReference>
<protein>
    <submittedName>
        <fullName evidence="3">Enoyl-CoA hydratase</fullName>
    </submittedName>
</protein>
<reference evidence="3 4" key="1">
    <citation type="submission" date="2019-03" db="EMBL/GenBank/DDBJ databases">
        <title>Freshwater and sediment microbial communities from various areas in North America, analyzing microbe dynamics in response to fracking.</title>
        <authorList>
            <person name="Lamendella R."/>
        </authorList>
    </citation>
    <scope>NUCLEOTIDE SEQUENCE [LARGE SCALE GENOMIC DNA]</scope>
    <source>
        <strain evidence="3 4">1_TX</strain>
    </source>
</reference>
<dbReference type="Proteomes" id="UP000295150">
    <property type="component" value="Unassembled WGS sequence"/>
</dbReference>
<organism evidence="3 4">
    <name type="scientific">Halomonas ventosae</name>
    <dbReference type="NCBI Taxonomy" id="229007"/>
    <lineage>
        <taxon>Bacteria</taxon>
        <taxon>Pseudomonadati</taxon>
        <taxon>Pseudomonadota</taxon>
        <taxon>Gammaproteobacteria</taxon>
        <taxon>Oceanospirillales</taxon>
        <taxon>Halomonadaceae</taxon>
        <taxon>Halomonas</taxon>
    </lineage>
</organism>
<keyword evidence="4" id="KW-1185">Reference proteome</keyword>
<dbReference type="PANTHER" id="PTHR43802">
    <property type="entry name" value="ENOYL-COA HYDRATASE"/>
    <property type="match status" value="1"/>
</dbReference>
<dbReference type="GO" id="GO:0003824">
    <property type="term" value="F:catalytic activity"/>
    <property type="evidence" value="ECO:0007669"/>
    <property type="project" value="InterPro"/>
</dbReference>